<gene>
    <name evidence="5" type="ORF">KMAL_24230</name>
</gene>
<dbReference type="Proteomes" id="UP000237344">
    <property type="component" value="Unassembled WGS sequence"/>
</dbReference>
<dbReference type="Gene3D" id="3.40.50.1000">
    <property type="entry name" value="HAD superfamily/HAD-like"/>
    <property type="match status" value="1"/>
</dbReference>
<evidence type="ECO:0000256" key="1">
    <source>
        <dbReference type="ARBA" id="ARBA00001946"/>
    </source>
</evidence>
<name>A0A2S3VZC8_9PROT</name>
<dbReference type="GO" id="GO:0003824">
    <property type="term" value="F:catalytic activity"/>
    <property type="evidence" value="ECO:0007669"/>
    <property type="project" value="UniProtKB-ARBA"/>
</dbReference>
<dbReference type="OrthoDB" id="9797743at2"/>
<keyword evidence="3" id="KW-0479">Metal-binding</keyword>
<dbReference type="InterPro" id="IPR051600">
    <property type="entry name" value="Beta-PGM-like"/>
</dbReference>
<dbReference type="SFLD" id="SFLDS00003">
    <property type="entry name" value="Haloacid_Dehalogenase"/>
    <property type="match status" value="1"/>
</dbReference>
<keyword evidence="6" id="KW-1185">Reference proteome</keyword>
<comment type="similarity">
    <text evidence="2">Belongs to the HAD-like hydrolase superfamily. CbbY/CbbZ/Gph/YieH family.</text>
</comment>
<dbReference type="EMBL" id="POTC01000038">
    <property type="protein sequence ID" value="POF61975.1"/>
    <property type="molecule type" value="Genomic_DNA"/>
</dbReference>
<sequence length="233" mass="25082">MLPASIRPDGQLQLIIFDCDGVLIDSEGPSCRMLARELRKVGLEISDEDAVDRFAGKALTALKEELEDQAGLKLGRDWPTQMQHALVELMRSEAETIEGSAAMLREIRELRIPYRIGSNSSKLEMDAKFSRTGLDALIAPDCIHSARDMGKPKPDPAVYLSAAQAAGVAPGNCLVLEDTETGAGAARAAGMACVLLRPLDLPATSWPGLLRVGHLTEFTALVKRILRSQGHAA</sequence>
<reference evidence="5 6" key="1">
    <citation type="submission" date="2018-01" db="EMBL/GenBank/DDBJ databases">
        <title>Draft Genome Sequence of Komagataeibacter maltaceti LMG 1529, a Vinegar Producing Acetic Acid Bacterium Isolated from Malt Vinegar Brewery Acetifiers.</title>
        <authorList>
            <person name="Zhang Q."/>
            <person name="Hollensteiner J."/>
            <person name="Poehlein A."/>
            <person name="Daniel R."/>
        </authorList>
    </citation>
    <scope>NUCLEOTIDE SEQUENCE [LARGE SCALE GENOMIC DNA]</scope>
    <source>
        <strain evidence="5 6">LMG 1529</strain>
    </source>
</reference>
<dbReference type="RefSeq" id="WP_110095973.1">
    <property type="nucleotide sequence ID" value="NZ_NKUE01000028.1"/>
</dbReference>
<dbReference type="Pfam" id="PF00702">
    <property type="entry name" value="Hydrolase"/>
    <property type="match status" value="1"/>
</dbReference>
<dbReference type="GO" id="GO:0046872">
    <property type="term" value="F:metal ion binding"/>
    <property type="evidence" value="ECO:0007669"/>
    <property type="project" value="UniProtKB-KW"/>
</dbReference>
<evidence type="ECO:0000256" key="3">
    <source>
        <dbReference type="ARBA" id="ARBA00022723"/>
    </source>
</evidence>
<dbReference type="PRINTS" id="PR00413">
    <property type="entry name" value="HADHALOGNASE"/>
</dbReference>
<dbReference type="InterPro" id="IPR036412">
    <property type="entry name" value="HAD-like_sf"/>
</dbReference>
<keyword evidence="4" id="KW-0460">Magnesium</keyword>
<proteinExistence type="inferred from homology"/>
<evidence type="ECO:0008006" key="7">
    <source>
        <dbReference type="Google" id="ProtNLM"/>
    </source>
</evidence>
<dbReference type="PANTHER" id="PTHR46193">
    <property type="entry name" value="6-PHOSPHOGLUCONATE PHOSPHATASE"/>
    <property type="match status" value="1"/>
</dbReference>
<dbReference type="InterPro" id="IPR023214">
    <property type="entry name" value="HAD_sf"/>
</dbReference>
<evidence type="ECO:0000313" key="5">
    <source>
        <dbReference type="EMBL" id="POF61975.1"/>
    </source>
</evidence>
<dbReference type="AlphaFoldDB" id="A0A2S3VZC8"/>
<dbReference type="NCBIfam" id="TIGR01509">
    <property type="entry name" value="HAD-SF-IA-v3"/>
    <property type="match status" value="1"/>
</dbReference>
<evidence type="ECO:0000256" key="2">
    <source>
        <dbReference type="ARBA" id="ARBA00006171"/>
    </source>
</evidence>
<organism evidence="5 6">
    <name type="scientific">Novacetimonas maltaceti</name>
    <dbReference type="NCBI Taxonomy" id="1203393"/>
    <lineage>
        <taxon>Bacteria</taxon>
        <taxon>Pseudomonadati</taxon>
        <taxon>Pseudomonadota</taxon>
        <taxon>Alphaproteobacteria</taxon>
        <taxon>Acetobacterales</taxon>
        <taxon>Acetobacteraceae</taxon>
        <taxon>Novacetimonas</taxon>
    </lineage>
</organism>
<evidence type="ECO:0000256" key="4">
    <source>
        <dbReference type="ARBA" id="ARBA00022842"/>
    </source>
</evidence>
<dbReference type="PANTHER" id="PTHR46193:SF10">
    <property type="entry name" value="6-PHOSPHOGLUCONATE PHOSPHATASE"/>
    <property type="match status" value="1"/>
</dbReference>
<dbReference type="InterPro" id="IPR006439">
    <property type="entry name" value="HAD-SF_hydro_IA"/>
</dbReference>
<dbReference type="InterPro" id="IPR023198">
    <property type="entry name" value="PGP-like_dom2"/>
</dbReference>
<dbReference type="SUPFAM" id="SSF56784">
    <property type="entry name" value="HAD-like"/>
    <property type="match status" value="1"/>
</dbReference>
<dbReference type="Gene3D" id="1.10.150.240">
    <property type="entry name" value="Putative phosphatase, domain 2"/>
    <property type="match status" value="1"/>
</dbReference>
<protein>
    <recommendedName>
        <fullName evidence="7">6-phosphogluconate phosphatase</fullName>
    </recommendedName>
</protein>
<accession>A0A2S3VZC8</accession>
<evidence type="ECO:0000313" key="6">
    <source>
        <dbReference type="Proteomes" id="UP000237344"/>
    </source>
</evidence>
<comment type="caution">
    <text evidence="5">The sequence shown here is derived from an EMBL/GenBank/DDBJ whole genome shotgun (WGS) entry which is preliminary data.</text>
</comment>
<dbReference type="SFLD" id="SFLDG01129">
    <property type="entry name" value="C1.5:_HAD__Beta-PGM__Phosphata"/>
    <property type="match status" value="1"/>
</dbReference>
<comment type="cofactor">
    <cofactor evidence="1">
        <name>Mg(2+)</name>
        <dbReference type="ChEBI" id="CHEBI:18420"/>
    </cofactor>
</comment>